<evidence type="ECO:0000256" key="10">
    <source>
        <dbReference type="ARBA" id="ARBA00023172"/>
    </source>
</evidence>
<keyword evidence="9" id="KW-0238">DNA-binding</keyword>
<dbReference type="InterPro" id="IPR041588">
    <property type="entry name" value="Integrase_H2C2"/>
</dbReference>
<evidence type="ECO:0000313" key="14">
    <source>
        <dbReference type="Proteomes" id="UP000694548"/>
    </source>
</evidence>
<keyword evidence="10" id="KW-0233">DNA recombination</keyword>
<dbReference type="InterPro" id="IPR050951">
    <property type="entry name" value="Retrovirus_Pol_polyprotein"/>
</dbReference>
<keyword evidence="8" id="KW-0239">DNA-directed DNA polymerase</keyword>
<keyword evidence="6" id="KW-0229">DNA integration</keyword>
<proteinExistence type="predicted"/>
<dbReference type="PANTHER" id="PTHR37984">
    <property type="entry name" value="PROTEIN CBG26694"/>
    <property type="match status" value="1"/>
</dbReference>
<dbReference type="InterPro" id="IPR001584">
    <property type="entry name" value="Integrase_cat-core"/>
</dbReference>
<keyword evidence="14" id="KW-1185">Reference proteome</keyword>
<keyword evidence="1" id="KW-0645">Protease</keyword>
<dbReference type="GeneTree" id="ENSGT01000000214408"/>
<dbReference type="GO" id="GO:0046872">
    <property type="term" value="F:metal ion binding"/>
    <property type="evidence" value="ECO:0007669"/>
    <property type="project" value="UniProtKB-KW"/>
</dbReference>
<keyword evidence="8" id="KW-0808">Transferase</keyword>
<dbReference type="Proteomes" id="UP000694548">
    <property type="component" value="Unassembled WGS sequence"/>
</dbReference>
<keyword evidence="3" id="KW-0064">Aspartyl protease</keyword>
<protein>
    <recommendedName>
        <fullName evidence="11">Gypsy retrotransposon integrase-like protein 1</fullName>
    </recommendedName>
</protein>
<keyword evidence="2" id="KW-0479">Metal-binding</keyword>
<dbReference type="GO" id="GO:0003964">
    <property type="term" value="F:RNA-directed DNA polymerase activity"/>
    <property type="evidence" value="ECO:0007669"/>
    <property type="project" value="UniProtKB-KW"/>
</dbReference>
<evidence type="ECO:0000256" key="5">
    <source>
        <dbReference type="ARBA" id="ARBA00022842"/>
    </source>
</evidence>
<organism evidence="13 14">
    <name type="scientific">Nothobranchius furzeri</name>
    <name type="common">Turquoise killifish</name>
    <dbReference type="NCBI Taxonomy" id="105023"/>
    <lineage>
        <taxon>Eukaryota</taxon>
        <taxon>Metazoa</taxon>
        <taxon>Chordata</taxon>
        <taxon>Craniata</taxon>
        <taxon>Vertebrata</taxon>
        <taxon>Euteleostomi</taxon>
        <taxon>Actinopterygii</taxon>
        <taxon>Neopterygii</taxon>
        <taxon>Teleostei</taxon>
        <taxon>Neoteleostei</taxon>
        <taxon>Acanthomorphata</taxon>
        <taxon>Ovalentaria</taxon>
        <taxon>Atherinomorphae</taxon>
        <taxon>Cyprinodontiformes</taxon>
        <taxon>Nothobranchiidae</taxon>
        <taxon>Nothobranchius</taxon>
    </lineage>
</organism>
<name>A0A8C6MJ30_NOTFU</name>
<dbReference type="FunFam" id="3.30.420.10:FF:000032">
    <property type="entry name" value="Retrovirus-related Pol polyprotein from transposon 297-like Protein"/>
    <property type="match status" value="1"/>
</dbReference>
<sequence>MYVYLKEAKRLNPRFHFLISFRPGSKNTKPDTLSRLYSPDKDPEFAPILPPSCIVGSVAWDITKKVQEAQQTEPIPGTSPPQRMYVPTRVHGDLIYWAHTAKFPIHPGVGRTLALIRRTFWWPSMYKDVREYINTCSICARNKCSNQPPAGLLNPLPVPTRPWSHIALEFVTGLPLSNGFSVILTVVGRFSKSCHLVPLKSLPSSADTTNLLIKHVFRLHGIPTEILSDRGPQFLSRVWRELANHLGAHVTLSSRFHPQTNGHCERMNQELEAMLRCVCSSNPSGWSSQLPWVEYAHNAHTSASTGLSPIEIVLGNQPPLFPSNQDPPATAPQFIRRARRTWAQTTAAQQRTADRNHRLADRHRRPAPVYVPGHKIWLSTRDICLKDTSKKLAPRFIGPYSIVDVISPSTVRLALPPVHEGPPGVPRHPD</sequence>
<keyword evidence="8" id="KW-0548">Nucleotidyltransferase</keyword>
<accession>A0A8C6MJ30</accession>
<keyword evidence="5" id="KW-0460">Magnesium</keyword>
<dbReference type="GO" id="GO:0015074">
    <property type="term" value="P:DNA integration"/>
    <property type="evidence" value="ECO:0007669"/>
    <property type="project" value="UniProtKB-KW"/>
</dbReference>
<dbReference type="SUPFAM" id="SSF53098">
    <property type="entry name" value="Ribonuclease H-like"/>
    <property type="match status" value="1"/>
</dbReference>
<evidence type="ECO:0000256" key="9">
    <source>
        <dbReference type="ARBA" id="ARBA00023125"/>
    </source>
</evidence>
<dbReference type="GO" id="GO:0006310">
    <property type="term" value="P:DNA recombination"/>
    <property type="evidence" value="ECO:0007669"/>
    <property type="project" value="UniProtKB-KW"/>
</dbReference>
<evidence type="ECO:0000256" key="11">
    <source>
        <dbReference type="ARBA" id="ARBA00039658"/>
    </source>
</evidence>
<evidence type="ECO:0000256" key="8">
    <source>
        <dbReference type="ARBA" id="ARBA00022932"/>
    </source>
</evidence>
<evidence type="ECO:0000256" key="1">
    <source>
        <dbReference type="ARBA" id="ARBA00022670"/>
    </source>
</evidence>
<dbReference type="Gene3D" id="1.10.340.70">
    <property type="match status" value="1"/>
</dbReference>
<evidence type="ECO:0000313" key="13">
    <source>
        <dbReference type="Ensembl" id="ENSNFUP00015032906.1"/>
    </source>
</evidence>
<evidence type="ECO:0000256" key="4">
    <source>
        <dbReference type="ARBA" id="ARBA00022801"/>
    </source>
</evidence>
<dbReference type="PANTHER" id="PTHR37984:SF15">
    <property type="entry name" value="INTEGRASE CATALYTIC DOMAIN-CONTAINING PROTEIN"/>
    <property type="match status" value="1"/>
</dbReference>
<dbReference type="Pfam" id="PF24626">
    <property type="entry name" value="SH3_Tf2-1"/>
    <property type="match status" value="1"/>
</dbReference>
<dbReference type="GO" id="GO:0004190">
    <property type="term" value="F:aspartic-type endopeptidase activity"/>
    <property type="evidence" value="ECO:0007669"/>
    <property type="project" value="UniProtKB-KW"/>
</dbReference>
<evidence type="ECO:0000256" key="6">
    <source>
        <dbReference type="ARBA" id="ARBA00022908"/>
    </source>
</evidence>
<feature type="domain" description="Integrase catalytic" evidence="12">
    <location>
        <begin position="158"/>
        <end position="317"/>
    </location>
</feature>
<keyword evidence="4" id="KW-0378">Hydrolase</keyword>
<evidence type="ECO:0000256" key="3">
    <source>
        <dbReference type="ARBA" id="ARBA00022750"/>
    </source>
</evidence>
<dbReference type="GO" id="GO:0003887">
    <property type="term" value="F:DNA-directed DNA polymerase activity"/>
    <property type="evidence" value="ECO:0007669"/>
    <property type="project" value="UniProtKB-KW"/>
</dbReference>
<dbReference type="GO" id="GO:0003677">
    <property type="term" value="F:DNA binding"/>
    <property type="evidence" value="ECO:0007669"/>
    <property type="project" value="UniProtKB-KW"/>
</dbReference>
<dbReference type="InterPro" id="IPR012337">
    <property type="entry name" value="RNaseH-like_sf"/>
</dbReference>
<evidence type="ECO:0000256" key="7">
    <source>
        <dbReference type="ARBA" id="ARBA00022918"/>
    </source>
</evidence>
<dbReference type="Pfam" id="PF00665">
    <property type="entry name" value="rve"/>
    <property type="match status" value="1"/>
</dbReference>
<dbReference type="Ensembl" id="ENSNFUT00015034396.1">
    <property type="protein sequence ID" value="ENSNFUP00015032906.1"/>
    <property type="gene ID" value="ENSNFUG00015016128.1"/>
</dbReference>
<evidence type="ECO:0000259" key="12">
    <source>
        <dbReference type="PROSITE" id="PS50994"/>
    </source>
</evidence>
<evidence type="ECO:0000256" key="2">
    <source>
        <dbReference type="ARBA" id="ARBA00022723"/>
    </source>
</evidence>
<dbReference type="PROSITE" id="PS50994">
    <property type="entry name" value="INTEGRASE"/>
    <property type="match status" value="1"/>
</dbReference>
<reference evidence="13" key="1">
    <citation type="submission" date="2025-08" db="UniProtKB">
        <authorList>
            <consortium name="Ensembl"/>
        </authorList>
    </citation>
    <scope>IDENTIFICATION</scope>
</reference>
<dbReference type="Gene3D" id="3.30.420.10">
    <property type="entry name" value="Ribonuclease H-like superfamily/Ribonuclease H"/>
    <property type="match status" value="1"/>
</dbReference>
<dbReference type="GO" id="GO:0006508">
    <property type="term" value="P:proteolysis"/>
    <property type="evidence" value="ECO:0007669"/>
    <property type="project" value="UniProtKB-KW"/>
</dbReference>
<dbReference type="InterPro" id="IPR036397">
    <property type="entry name" value="RNaseH_sf"/>
</dbReference>
<dbReference type="Pfam" id="PF17921">
    <property type="entry name" value="Integrase_H2C2"/>
    <property type="match status" value="1"/>
</dbReference>
<dbReference type="AlphaFoldDB" id="A0A8C6MJ30"/>
<dbReference type="InterPro" id="IPR056924">
    <property type="entry name" value="SH3_Tf2-1"/>
</dbReference>
<reference evidence="13" key="2">
    <citation type="submission" date="2025-09" db="UniProtKB">
        <authorList>
            <consortium name="Ensembl"/>
        </authorList>
    </citation>
    <scope>IDENTIFICATION</scope>
</reference>
<keyword evidence="7" id="KW-0695">RNA-directed DNA polymerase</keyword>